<name>A0A9X3BBM4_9PSED</name>
<reference evidence="2" key="1">
    <citation type="submission" date="2022-09" db="EMBL/GenBank/DDBJ databases">
        <authorList>
            <person name="Cesa-Luna C."/>
            <person name="Girard L."/>
            <person name="Lood C."/>
            <person name="Hofte M."/>
            <person name="De Mot R."/>
        </authorList>
    </citation>
    <scope>NUCLEOTIDE SEQUENCE</scope>
    <source>
        <strain evidence="2">B1M3-32</strain>
    </source>
</reference>
<keyword evidence="2" id="KW-0255">Endonuclease</keyword>
<gene>
    <name evidence="2" type="ORF">OC940_05300</name>
</gene>
<dbReference type="EMBL" id="JAOSKY010000002">
    <property type="protein sequence ID" value="MCU7247218.1"/>
    <property type="molecule type" value="Genomic_DNA"/>
</dbReference>
<proteinExistence type="predicted"/>
<sequence>MTLRCLPLLCAPQIQGATMADRKYIPQETKLRLFSEAAGHCQHPDCLQPLFPAEMGGDKHIAEMAHVIPHGEKGPRHEERPDGEFEADSFENLLLLCPTCHTKIDKNSPSYNRVTLLMWKSNHLAALAHKQGVHAYEERSQVRNAITAAMAENKAIWKRLAPCEGTDFEYDPESESAKTWSDRMRNVILPNHLRIQRIITANQQHMNEAEHEAFAQYQEHVRGLIERHVCGVSGRAIRYPVQLDGIFA</sequence>
<keyword evidence="2" id="KW-0378">Hydrolase</keyword>
<keyword evidence="3" id="KW-1185">Reference proteome</keyword>
<comment type="caution">
    <text evidence="2">The sequence shown here is derived from an EMBL/GenBank/DDBJ whole genome shotgun (WGS) entry which is preliminary data.</text>
</comment>
<dbReference type="Proteomes" id="UP001139955">
    <property type="component" value="Unassembled WGS sequence"/>
</dbReference>
<dbReference type="RefSeq" id="WP_301621199.1">
    <property type="nucleotide sequence ID" value="NZ_JAOSKY010000002.1"/>
</dbReference>
<accession>A0A9X3BBM4</accession>
<feature type="domain" description="HNH nuclease" evidence="1">
    <location>
        <begin position="61"/>
        <end position="106"/>
    </location>
</feature>
<dbReference type="CDD" id="cd00085">
    <property type="entry name" value="HNHc"/>
    <property type="match status" value="1"/>
</dbReference>
<dbReference type="InterPro" id="IPR003615">
    <property type="entry name" value="HNH_nuc"/>
</dbReference>
<dbReference type="Pfam" id="PF13391">
    <property type="entry name" value="HNH_2"/>
    <property type="match status" value="1"/>
</dbReference>
<reference evidence="2" key="2">
    <citation type="journal article" date="2023" name="mSystems">
        <title>Charting the Lipopeptidome of Nonpathogenic Pseudomonas.</title>
        <authorList>
            <person name="Cesa-Luna C."/>
            <person name="Geudens N."/>
            <person name="Girard L."/>
            <person name="De Roo V."/>
            <person name="Maklad H.R."/>
            <person name="Martins J.C."/>
            <person name="Hofte M."/>
            <person name="De Mot R."/>
        </authorList>
    </citation>
    <scope>NUCLEOTIDE SEQUENCE</scope>
    <source>
        <strain evidence="2">B1M3-32</strain>
    </source>
</reference>
<organism evidence="2 3">
    <name type="scientific">Pseudomonas koreensis</name>
    <dbReference type="NCBI Taxonomy" id="198620"/>
    <lineage>
        <taxon>Bacteria</taxon>
        <taxon>Pseudomonadati</taxon>
        <taxon>Pseudomonadota</taxon>
        <taxon>Gammaproteobacteria</taxon>
        <taxon>Pseudomonadales</taxon>
        <taxon>Pseudomonadaceae</taxon>
        <taxon>Pseudomonas</taxon>
    </lineage>
</organism>
<evidence type="ECO:0000313" key="2">
    <source>
        <dbReference type="EMBL" id="MCU7247218.1"/>
    </source>
</evidence>
<evidence type="ECO:0000259" key="1">
    <source>
        <dbReference type="Pfam" id="PF13391"/>
    </source>
</evidence>
<dbReference type="GO" id="GO:0004519">
    <property type="term" value="F:endonuclease activity"/>
    <property type="evidence" value="ECO:0007669"/>
    <property type="project" value="UniProtKB-KW"/>
</dbReference>
<protein>
    <submittedName>
        <fullName evidence="2">HNH endonuclease</fullName>
    </submittedName>
</protein>
<keyword evidence="2" id="KW-0540">Nuclease</keyword>
<dbReference type="AlphaFoldDB" id="A0A9X3BBM4"/>
<evidence type="ECO:0000313" key="3">
    <source>
        <dbReference type="Proteomes" id="UP001139955"/>
    </source>
</evidence>